<dbReference type="InterPro" id="IPR029063">
    <property type="entry name" value="SAM-dependent_MTases_sf"/>
</dbReference>
<comment type="caution">
    <text evidence="2">The sequence shown here is derived from an EMBL/GenBank/DDBJ whole genome shotgun (WGS) entry which is preliminary data.</text>
</comment>
<sequence>MTSPDVFKNTVEPDSTYPFDSAKTDEHQRLELQSTAIKQLTNGRLIHSPVGTVKKVLEIGCGTGTTTTQLAQDFPEATVIGLDRAAVPPLYVKPANVTYITGKFEDLVQTDHPALGKGTCDLIYSRFVSQGVGQWSKHIELCHDLLAPGGFLELHETDGSALYSAKSPDAPDPKTTEWKWHQFVMDESLKYGVAANDIGRLGDIMEQVGLGSVGRIHYPFVFYPWPARPETEAIGEYCKRFTPMVIKQMIALLGRDKSDPLRVQTLQEEVDQTLGKAEIEGLHFRFYVWFGQKKLE</sequence>
<dbReference type="Pfam" id="PF13489">
    <property type="entry name" value="Methyltransf_23"/>
    <property type="match status" value="1"/>
</dbReference>
<keyword evidence="3" id="KW-1185">Reference proteome</keyword>
<name>A0A8H6RAZ5_9PEZI</name>
<dbReference type="SUPFAM" id="SSF53335">
    <property type="entry name" value="S-adenosyl-L-methionine-dependent methyltransferases"/>
    <property type="match status" value="1"/>
</dbReference>
<evidence type="ECO:0000313" key="3">
    <source>
        <dbReference type="Proteomes" id="UP000660729"/>
    </source>
</evidence>
<dbReference type="Gene3D" id="3.40.50.150">
    <property type="entry name" value="Vaccinia Virus protein VP39"/>
    <property type="match status" value="1"/>
</dbReference>
<dbReference type="AlphaFoldDB" id="A0A8H6RAZ5"/>
<dbReference type="CDD" id="cd02440">
    <property type="entry name" value="AdoMet_MTases"/>
    <property type="match status" value="1"/>
</dbReference>
<accession>A0A8H6RAZ5</accession>
<dbReference type="PANTHER" id="PTHR43861">
    <property type="entry name" value="TRANS-ACONITATE 2-METHYLTRANSFERASE-RELATED"/>
    <property type="match status" value="1"/>
</dbReference>
<evidence type="ECO:0000313" key="2">
    <source>
        <dbReference type="EMBL" id="KAF7187624.1"/>
    </source>
</evidence>
<evidence type="ECO:0000256" key="1">
    <source>
        <dbReference type="SAM" id="MobiDB-lite"/>
    </source>
</evidence>
<dbReference type="OrthoDB" id="10017101at2759"/>
<dbReference type="EMBL" id="JABCIY010000224">
    <property type="protein sequence ID" value="KAF7187624.1"/>
    <property type="molecule type" value="Genomic_DNA"/>
</dbReference>
<gene>
    <name evidence="2" type="ORF">HII31_10963</name>
</gene>
<reference evidence="2" key="1">
    <citation type="submission" date="2020-04" db="EMBL/GenBank/DDBJ databases">
        <title>Draft genome resource of the tomato pathogen Pseudocercospora fuligena.</title>
        <authorList>
            <person name="Zaccaron A."/>
        </authorList>
    </citation>
    <scope>NUCLEOTIDE SEQUENCE</scope>
    <source>
        <strain evidence="2">PF001</strain>
    </source>
</reference>
<organism evidence="2 3">
    <name type="scientific">Pseudocercospora fuligena</name>
    <dbReference type="NCBI Taxonomy" id="685502"/>
    <lineage>
        <taxon>Eukaryota</taxon>
        <taxon>Fungi</taxon>
        <taxon>Dikarya</taxon>
        <taxon>Ascomycota</taxon>
        <taxon>Pezizomycotina</taxon>
        <taxon>Dothideomycetes</taxon>
        <taxon>Dothideomycetidae</taxon>
        <taxon>Mycosphaerellales</taxon>
        <taxon>Mycosphaerellaceae</taxon>
        <taxon>Pseudocercospora</taxon>
    </lineage>
</organism>
<proteinExistence type="predicted"/>
<feature type="region of interest" description="Disordered" evidence="1">
    <location>
        <begin position="1"/>
        <end position="20"/>
    </location>
</feature>
<protein>
    <submittedName>
        <fullName evidence="2">Secondary metabolism regulator laeA</fullName>
    </submittedName>
</protein>
<dbReference type="Proteomes" id="UP000660729">
    <property type="component" value="Unassembled WGS sequence"/>
</dbReference>